<evidence type="ECO:0008006" key="3">
    <source>
        <dbReference type="Google" id="ProtNLM"/>
    </source>
</evidence>
<reference evidence="1" key="1">
    <citation type="submission" date="2020-01" db="EMBL/GenBank/DDBJ databases">
        <authorList>
            <consortium name="DOE Joint Genome Institute"/>
            <person name="Haridas S."/>
            <person name="Albert R."/>
            <person name="Binder M."/>
            <person name="Bloem J."/>
            <person name="Labutti K."/>
            <person name="Salamov A."/>
            <person name="Andreopoulos B."/>
            <person name="Baker S.E."/>
            <person name="Barry K."/>
            <person name="Bills G."/>
            <person name="Bluhm B.H."/>
            <person name="Cannon C."/>
            <person name="Castanera R."/>
            <person name="Culley D.E."/>
            <person name="Daum C."/>
            <person name="Ezra D."/>
            <person name="Gonzalez J.B."/>
            <person name="Henrissat B."/>
            <person name="Kuo A."/>
            <person name="Liang C."/>
            <person name="Lipzen A."/>
            <person name="Lutzoni F."/>
            <person name="Magnuson J."/>
            <person name="Mondo S."/>
            <person name="Nolan M."/>
            <person name="Ohm R."/>
            <person name="Pangilinan J."/>
            <person name="Park H.-J."/>
            <person name="Ramirez L."/>
            <person name="Alfaro M."/>
            <person name="Sun H."/>
            <person name="Tritt A."/>
            <person name="Yoshinaga Y."/>
            <person name="Zwiers L.-H."/>
            <person name="Turgeon B.G."/>
            <person name="Goodwin S.B."/>
            <person name="Spatafora J.W."/>
            <person name="Crous P.W."/>
            <person name="Grigoriev I.V."/>
        </authorList>
    </citation>
    <scope>NUCLEOTIDE SEQUENCE</scope>
    <source>
        <strain evidence="1">CBS 394.84</strain>
    </source>
</reference>
<dbReference type="RefSeq" id="XP_040788918.1">
    <property type="nucleotide sequence ID" value="XM_040931926.1"/>
</dbReference>
<name>A0A9P4GJP4_9PLEO</name>
<dbReference type="EMBL" id="ML976616">
    <property type="protein sequence ID" value="KAF1846355.1"/>
    <property type="molecule type" value="Genomic_DNA"/>
</dbReference>
<organism evidence="1 2">
    <name type="scientific">Cucurbitaria berberidis CBS 394.84</name>
    <dbReference type="NCBI Taxonomy" id="1168544"/>
    <lineage>
        <taxon>Eukaryota</taxon>
        <taxon>Fungi</taxon>
        <taxon>Dikarya</taxon>
        <taxon>Ascomycota</taxon>
        <taxon>Pezizomycotina</taxon>
        <taxon>Dothideomycetes</taxon>
        <taxon>Pleosporomycetidae</taxon>
        <taxon>Pleosporales</taxon>
        <taxon>Pleosporineae</taxon>
        <taxon>Cucurbitariaceae</taxon>
        <taxon>Cucurbitaria</taxon>
    </lineage>
</organism>
<dbReference type="Proteomes" id="UP000800039">
    <property type="component" value="Unassembled WGS sequence"/>
</dbReference>
<dbReference type="OrthoDB" id="5279806at2759"/>
<dbReference type="GeneID" id="63849178"/>
<evidence type="ECO:0000313" key="2">
    <source>
        <dbReference type="Proteomes" id="UP000800039"/>
    </source>
</evidence>
<gene>
    <name evidence="1" type="ORF">K460DRAFT_356043</name>
</gene>
<sequence length="395" mass="45636">MEPTKVTSGPAIKCHLLLDLPDDILIVICSQCRIDELLDLRLTNSRIRNIISEYMLTIAPSVARVTFPYSDRLLKPFADRTRYTFEWLKGLIPQQLAAILVDRHRIVSTGSLSHYGIPAEDPFGDELRARVANGWHVLRSLSNISREVHRRYEVVLYTDCELDTLIQKEQIILDKRLQYMKTLPDQLANDYKLMFRLLWTCFGTDLSDTGEDEPWISDRGDALSNLGIEDLLLMRDENVGGRWMSRRGSLLLTWFVLAEGPEMFWRQWWSLPSGSSQNHIRDLARSTFRELPPTLMNRHRCFAQSFKAANPIRGLVSTSPIPYFAEYTLQRENDDSPSLVKDIMTHVPFRVNFKVQPMKPLVVEIGYQFAEFHNLWLRMVIMTLASFGSARLCPT</sequence>
<evidence type="ECO:0000313" key="1">
    <source>
        <dbReference type="EMBL" id="KAF1846355.1"/>
    </source>
</evidence>
<proteinExistence type="predicted"/>
<protein>
    <recommendedName>
        <fullName evidence="3">F-box domain-containing protein</fullName>
    </recommendedName>
</protein>
<dbReference type="AlphaFoldDB" id="A0A9P4GJP4"/>
<accession>A0A9P4GJP4</accession>
<comment type="caution">
    <text evidence="1">The sequence shown here is derived from an EMBL/GenBank/DDBJ whole genome shotgun (WGS) entry which is preliminary data.</text>
</comment>
<keyword evidence="2" id="KW-1185">Reference proteome</keyword>